<accession>E7MM21</accession>
<sequence>MGFDMASGVKVNKNESTMASLQKRLPHWIHHTRVDESNVNGIVYLPKCDCSECGYTVSFEKPVCPHCHVKMNVFQKK</sequence>
<name>E7MM21_9FIRM</name>
<evidence type="ECO:0000313" key="1">
    <source>
        <dbReference type="EMBL" id="EFW24862.1"/>
    </source>
</evidence>
<gene>
    <name evidence="1" type="ORF">HMPREF9430_00584</name>
</gene>
<dbReference type="Proteomes" id="UP000004097">
    <property type="component" value="Unassembled WGS sequence"/>
</dbReference>
<dbReference type="STRING" id="706433.HMPREF9430_00584"/>
<protein>
    <submittedName>
        <fullName evidence="1">Uncharacterized protein</fullName>
    </submittedName>
</protein>
<evidence type="ECO:0000313" key="2">
    <source>
        <dbReference type="Proteomes" id="UP000004097"/>
    </source>
</evidence>
<dbReference type="eggNOG" id="ENOG502ZEHT">
    <property type="taxonomic scope" value="Bacteria"/>
</dbReference>
<organism evidence="1 2">
    <name type="scientific">Solobacterium moorei F0204</name>
    <dbReference type="NCBI Taxonomy" id="706433"/>
    <lineage>
        <taxon>Bacteria</taxon>
        <taxon>Bacillati</taxon>
        <taxon>Bacillota</taxon>
        <taxon>Erysipelotrichia</taxon>
        <taxon>Erysipelotrichales</taxon>
        <taxon>Erysipelotrichaceae</taxon>
        <taxon>Solobacterium</taxon>
    </lineage>
</organism>
<comment type="caution">
    <text evidence="1">The sequence shown here is derived from an EMBL/GenBank/DDBJ whole genome shotgun (WGS) entry which is preliminary data.</text>
</comment>
<dbReference type="AlphaFoldDB" id="E7MM21"/>
<reference evidence="1 2" key="1">
    <citation type="submission" date="2010-08" db="EMBL/GenBank/DDBJ databases">
        <authorList>
            <person name="Weinstock G."/>
            <person name="Sodergren E."/>
            <person name="Clifton S."/>
            <person name="Fulton L."/>
            <person name="Fulton B."/>
            <person name="Courtney L."/>
            <person name="Fronick C."/>
            <person name="Harrison M."/>
            <person name="Strong C."/>
            <person name="Farmer C."/>
            <person name="Delahaunty K."/>
            <person name="Markovic C."/>
            <person name="Hall O."/>
            <person name="Minx P."/>
            <person name="Tomlinson C."/>
            <person name="Mitreva M."/>
            <person name="Hou S."/>
            <person name="Chen J."/>
            <person name="Wollam A."/>
            <person name="Pepin K.H."/>
            <person name="Johnson M."/>
            <person name="Bhonagiri V."/>
            <person name="Zhang X."/>
            <person name="Suruliraj S."/>
            <person name="Warren W."/>
            <person name="Chinwalla A."/>
            <person name="Mardis E.R."/>
            <person name="Wilson R.K."/>
        </authorList>
    </citation>
    <scope>NUCLEOTIDE SEQUENCE [LARGE SCALE GENOMIC DNA]</scope>
    <source>
        <strain evidence="1 2">F0204</strain>
    </source>
</reference>
<proteinExistence type="predicted"/>
<dbReference type="HOGENOM" id="CLU_2636155_0_0_9"/>
<keyword evidence="2" id="KW-1185">Reference proteome</keyword>
<dbReference type="EMBL" id="AECQ01000008">
    <property type="protein sequence ID" value="EFW24862.1"/>
    <property type="molecule type" value="Genomic_DNA"/>
</dbReference>